<evidence type="ECO:0000313" key="3">
    <source>
        <dbReference type="EMBL" id="PSJ39811.1"/>
    </source>
</evidence>
<keyword evidence="4" id="KW-1185">Reference proteome</keyword>
<dbReference type="PROSITE" id="PS51257">
    <property type="entry name" value="PROKAR_LIPOPROTEIN"/>
    <property type="match status" value="1"/>
</dbReference>
<dbReference type="RefSeq" id="WP_106513706.1">
    <property type="nucleotide sequence ID" value="NZ_PXYI01000004.1"/>
</dbReference>
<protein>
    <submittedName>
        <fullName evidence="3">Uncharacterized protein</fullName>
    </submittedName>
</protein>
<feature type="chain" id="PRO_5015148395" evidence="2">
    <location>
        <begin position="27"/>
        <end position="103"/>
    </location>
</feature>
<comment type="caution">
    <text evidence="3">The sequence shown here is derived from an EMBL/GenBank/DDBJ whole genome shotgun (WGS) entry which is preliminary data.</text>
</comment>
<evidence type="ECO:0000313" key="4">
    <source>
        <dbReference type="Proteomes" id="UP000241167"/>
    </source>
</evidence>
<name>A0A2P7QPC7_9SPHN</name>
<gene>
    <name evidence="3" type="ORF">C7I55_14660</name>
</gene>
<reference evidence="3 4" key="1">
    <citation type="submission" date="2018-03" db="EMBL/GenBank/DDBJ databases">
        <title>The draft genome of Sphingosinicella sp. GL-C-18.</title>
        <authorList>
            <person name="Liu L."/>
            <person name="Li L."/>
            <person name="Liang L."/>
            <person name="Zhang X."/>
            <person name="Wang T."/>
        </authorList>
    </citation>
    <scope>NUCLEOTIDE SEQUENCE [LARGE SCALE GENOMIC DNA]</scope>
    <source>
        <strain evidence="3 4">GL-C-18</strain>
    </source>
</reference>
<organism evidence="3 4">
    <name type="scientific">Allosphingosinicella deserti</name>
    <dbReference type="NCBI Taxonomy" id="2116704"/>
    <lineage>
        <taxon>Bacteria</taxon>
        <taxon>Pseudomonadati</taxon>
        <taxon>Pseudomonadota</taxon>
        <taxon>Alphaproteobacteria</taxon>
        <taxon>Sphingomonadales</taxon>
        <taxon>Sphingomonadaceae</taxon>
        <taxon>Allosphingosinicella</taxon>
    </lineage>
</organism>
<feature type="region of interest" description="Disordered" evidence="1">
    <location>
        <begin position="83"/>
        <end position="103"/>
    </location>
</feature>
<evidence type="ECO:0000256" key="1">
    <source>
        <dbReference type="SAM" id="MobiDB-lite"/>
    </source>
</evidence>
<proteinExistence type="predicted"/>
<accession>A0A2P7QPC7</accession>
<feature type="compositionally biased region" description="Low complexity" evidence="1">
    <location>
        <begin position="83"/>
        <end position="93"/>
    </location>
</feature>
<evidence type="ECO:0000256" key="2">
    <source>
        <dbReference type="SAM" id="SignalP"/>
    </source>
</evidence>
<sequence length="103" mass="10108">MSKGEIRRDRRVAAVAGLAAAALATAACDRADAPGTGNEISPAAEQNELIEAAEANAAVLAQDEELANDAAADEAADMEIFGGNAAAGETGNASEPVAAGNAQ</sequence>
<dbReference type="EMBL" id="PXYI01000004">
    <property type="protein sequence ID" value="PSJ39811.1"/>
    <property type="molecule type" value="Genomic_DNA"/>
</dbReference>
<feature type="signal peptide" evidence="2">
    <location>
        <begin position="1"/>
        <end position="26"/>
    </location>
</feature>
<keyword evidence="2" id="KW-0732">Signal</keyword>
<dbReference type="AlphaFoldDB" id="A0A2P7QPC7"/>
<dbReference type="Proteomes" id="UP000241167">
    <property type="component" value="Unassembled WGS sequence"/>
</dbReference>